<keyword evidence="5" id="KW-1185">Reference proteome</keyword>
<feature type="region of interest" description="Disordered" evidence="2">
    <location>
        <begin position="1"/>
        <end position="64"/>
    </location>
</feature>
<comment type="caution">
    <text evidence="4">The sequence shown here is derived from an EMBL/GenBank/DDBJ whole genome shotgun (WGS) entry which is preliminary data.</text>
</comment>
<keyword evidence="3" id="KW-0472">Membrane</keyword>
<evidence type="ECO:0000256" key="3">
    <source>
        <dbReference type="SAM" id="Phobius"/>
    </source>
</evidence>
<feature type="coiled-coil region" evidence="1">
    <location>
        <begin position="171"/>
        <end position="209"/>
    </location>
</feature>
<dbReference type="EMBL" id="JAJATZ010000003">
    <property type="protein sequence ID" value="MCB5199173.1"/>
    <property type="molecule type" value="Genomic_DNA"/>
</dbReference>
<feature type="compositionally biased region" description="Low complexity" evidence="2">
    <location>
        <begin position="37"/>
        <end position="60"/>
    </location>
</feature>
<evidence type="ECO:0000313" key="4">
    <source>
        <dbReference type="EMBL" id="MCB5199173.1"/>
    </source>
</evidence>
<organism evidence="4 5">
    <name type="scientific">Loktanella gaetbuli</name>
    <dbReference type="NCBI Taxonomy" id="2881335"/>
    <lineage>
        <taxon>Bacteria</taxon>
        <taxon>Pseudomonadati</taxon>
        <taxon>Pseudomonadota</taxon>
        <taxon>Alphaproteobacteria</taxon>
        <taxon>Rhodobacterales</taxon>
        <taxon>Roseobacteraceae</taxon>
        <taxon>Loktanella</taxon>
    </lineage>
</organism>
<evidence type="ECO:0008006" key="6">
    <source>
        <dbReference type="Google" id="ProtNLM"/>
    </source>
</evidence>
<accession>A0ABS8BTY0</accession>
<name>A0ABS8BTY0_9RHOB</name>
<keyword evidence="3" id="KW-0812">Transmembrane</keyword>
<dbReference type="RefSeq" id="WP_226747977.1">
    <property type="nucleotide sequence ID" value="NZ_JAJATZ010000003.1"/>
</dbReference>
<sequence length="379" mass="38969">MAKTPAKGKSLDPTSATTAMPPPSIPAPQTERDLADVDAAVAVTEQPRQAETAPTPQPQQTEKRRPIFLPMAMGGLVAGLIGYGIAWTQTGMVAPVAGGDDSVQVQIDALRDDIASLPAASPALDMTGLEQTVADIQDQLTALQDQFAALPTGVTDPAAPIVGEAAQDAAVQALSQQIADQTAALQAQRDELQSQLEAIRAEAETIQANAIAGARTETARAALARIQGAVESGAPMAAVLGDLGEALDGPVPDALSAVAEEGVPTMEALREAYPEAARAALQAARQSGEGTETDGGLGGFLRSQLNVRSTAPREGTSADAILSRAEAALRSGRLNDALAEVQTLPETPRAAMTDWITLAEQRAAAIDAVEQLDTNLTAN</sequence>
<keyword evidence="3" id="KW-1133">Transmembrane helix</keyword>
<reference evidence="4" key="1">
    <citation type="submission" date="2021-10" db="EMBL/GenBank/DDBJ databases">
        <title>Loktanella gaetbuli sp. nov., isolated from a tidal flat.</title>
        <authorList>
            <person name="Park S."/>
            <person name="Yoon J.-H."/>
        </authorList>
    </citation>
    <scope>NUCLEOTIDE SEQUENCE</scope>
    <source>
        <strain evidence="4">TSTF-M6</strain>
    </source>
</reference>
<protein>
    <recommendedName>
        <fullName evidence="6">Inner membrane protein</fullName>
    </recommendedName>
</protein>
<dbReference type="Proteomes" id="UP001138961">
    <property type="component" value="Unassembled WGS sequence"/>
</dbReference>
<evidence type="ECO:0000256" key="2">
    <source>
        <dbReference type="SAM" id="MobiDB-lite"/>
    </source>
</evidence>
<proteinExistence type="predicted"/>
<evidence type="ECO:0000313" key="5">
    <source>
        <dbReference type="Proteomes" id="UP001138961"/>
    </source>
</evidence>
<keyword evidence="1" id="KW-0175">Coiled coil</keyword>
<evidence type="ECO:0000256" key="1">
    <source>
        <dbReference type="SAM" id="Coils"/>
    </source>
</evidence>
<feature type="transmembrane region" description="Helical" evidence="3">
    <location>
        <begin position="67"/>
        <end position="87"/>
    </location>
</feature>
<gene>
    <name evidence="4" type="ORF">LGQ03_07965</name>
</gene>